<evidence type="ECO:0008006" key="3">
    <source>
        <dbReference type="Google" id="ProtNLM"/>
    </source>
</evidence>
<evidence type="ECO:0000313" key="1">
    <source>
        <dbReference type="EMBL" id="TBW38698.1"/>
    </source>
</evidence>
<dbReference type="OrthoDB" id="8451584at2"/>
<comment type="caution">
    <text evidence="1">The sequence shown here is derived from an EMBL/GenBank/DDBJ whole genome shotgun (WGS) entry which is preliminary data.</text>
</comment>
<evidence type="ECO:0000313" key="2">
    <source>
        <dbReference type="Proteomes" id="UP000292781"/>
    </source>
</evidence>
<gene>
    <name evidence="1" type="ORF">EYW49_08345</name>
</gene>
<dbReference type="RefSeq" id="WP_131308139.1">
    <property type="nucleotide sequence ID" value="NZ_SJFN01000010.1"/>
</dbReference>
<organism evidence="1 2">
    <name type="scientific">Siculibacillus lacustris</name>
    <dbReference type="NCBI Taxonomy" id="1549641"/>
    <lineage>
        <taxon>Bacteria</taxon>
        <taxon>Pseudomonadati</taxon>
        <taxon>Pseudomonadota</taxon>
        <taxon>Alphaproteobacteria</taxon>
        <taxon>Hyphomicrobiales</taxon>
        <taxon>Ancalomicrobiaceae</taxon>
        <taxon>Siculibacillus</taxon>
    </lineage>
</organism>
<accession>A0A4Q9VUJ1</accession>
<reference evidence="1 2" key="1">
    <citation type="submission" date="2019-02" db="EMBL/GenBank/DDBJ databases">
        <title>Siculibacillus lacustris gen. nov., sp. nov., a new rosette-forming bacterium isolated from a freshwater crater lake (Lake St. Ana, Romania).</title>
        <authorList>
            <person name="Felfoldi T."/>
            <person name="Marton Z."/>
            <person name="Szabo A."/>
            <person name="Mentes A."/>
            <person name="Boka K."/>
            <person name="Marialigeti K."/>
            <person name="Mathe I."/>
            <person name="Koncz M."/>
            <person name="Schumann P."/>
            <person name="Toth E."/>
        </authorList>
    </citation>
    <scope>NUCLEOTIDE SEQUENCE [LARGE SCALE GENOMIC DNA]</scope>
    <source>
        <strain evidence="1 2">SA-279</strain>
    </source>
</reference>
<proteinExistence type="predicted"/>
<dbReference type="EMBL" id="SJFN01000010">
    <property type="protein sequence ID" value="TBW38698.1"/>
    <property type="molecule type" value="Genomic_DNA"/>
</dbReference>
<dbReference type="Proteomes" id="UP000292781">
    <property type="component" value="Unassembled WGS sequence"/>
</dbReference>
<keyword evidence="2" id="KW-1185">Reference proteome</keyword>
<protein>
    <recommendedName>
        <fullName evidence="3">DUF3563 domain-containing protein</fullName>
    </recommendedName>
</protein>
<sequence length="61" mass="7033">MTDFLAFAGRLIRNTMARTAIVSEEEYLSDATDRIDLELKMREYDRMRGNRQVYLGGSATL</sequence>
<name>A0A4Q9VUJ1_9HYPH</name>
<dbReference type="AlphaFoldDB" id="A0A4Q9VUJ1"/>